<dbReference type="Proteomes" id="UP001057474">
    <property type="component" value="Plasmid pLlyPCM2298_2"/>
</dbReference>
<name>A0ABY4YD96_9GAMM</name>
<dbReference type="NCBIfam" id="TIGR02742">
    <property type="entry name" value="TrbC_Ftype"/>
    <property type="match status" value="1"/>
</dbReference>
<reference evidence="1" key="1">
    <citation type="submission" date="2021-03" db="EMBL/GenBank/DDBJ databases">
        <title>Legionella lytica PCM 2298.</title>
        <authorList>
            <person name="Koper P."/>
        </authorList>
    </citation>
    <scope>NUCLEOTIDE SEQUENCE</scope>
    <source>
        <strain evidence="1">PCM 2298</strain>
        <plasmid evidence="1">pLlyPCM2298_2</plasmid>
    </source>
</reference>
<proteinExistence type="predicted"/>
<evidence type="ECO:0000313" key="2">
    <source>
        <dbReference type="Proteomes" id="UP001057474"/>
    </source>
</evidence>
<organism evidence="1 2">
    <name type="scientific">Legionella lytica</name>
    <dbReference type="NCBI Taxonomy" id="96232"/>
    <lineage>
        <taxon>Bacteria</taxon>
        <taxon>Pseudomonadati</taxon>
        <taxon>Pseudomonadota</taxon>
        <taxon>Gammaproteobacteria</taxon>
        <taxon>Legionellales</taxon>
        <taxon>Legionellaceae</taxon>
        <taxon>Legionella</taxon>
    </lineage>
</organism>
<dbReference type="InterPro" id="IPR014113">
    <property type="entry name" value="T4SS_TrbC_subgr"/>
</dbReference>
<accession>A0ABY4YD96</accession>
<keyword evidence="1" id="KW-0614">Plasmid</keyword>
<evidence type="ECO:0000313" key="1">
    <source>
        <dbReference type="EMBL" id="USQ15579.1"/>
    </source>
</evidence>
<dbReference type="EMBL" id="CP071529">
    <property type="protein sequence ID" value="USQ15579.1"/>
    <property type="molecule type" value="Genomic_DNA"/>
</dbReference>
<dbReference type="Pfam" id="PF09673">
    <property type="entry name" value="TrbC_Ftype"/>
    <property type="match status" value="1"/>
</dbReference>
<protein>
    <submittedName>
        <fullName evidence="1">Type-F conjugative transfer system pilin assembly protein TrbC</fullName>
    </submittedName>
</protein>
<keyword evidence="2" id="KW-1185">Reference proteome</keyword>
<gene>
    <name evidence="1" type="primary">trbC</name>
    <name evidence="1" type="ORF">J2N86_15645</name>
</gene>
<dbReference type="InterPro" id="IPR019106">
    <property type="entry name" value="T4SS_TrbC"/>
</dbReference>
<geneLocation type="plasmid" evidence="1 2">
    <name>pLlyPCM2298_2</name>
</geneLocation>
<sequence>MPLIIGLFLQFMVFVDCMAHTFSVYVSFSMPKQLLIETLQESVQLNIPVYLNGLHQDSMEKTVHKIMNLTQRVPNLNLQIDPTAFERYAITSVPALVVDNGKEFDVIYGNLSLTKGLERIALQGVSGLSLNQLRGRDER</sequence>
<dbReference type="RefSeq" id="WP_252582816.1">
    <property type="nucleotide sequence ID" value="NZ_CP071529.1"/>
</dbReference>